<feature type="compositionally biased region" description="Basic and acidic residues" evidence="1">
    <location>
        <begin position="799"/>
        <end position="814"/>
    </location>
</feature>
<evidence type="ECO:0000259" key="2">
    <source>
        <dbReference type="Pfam" id="PF07727"/>
    </source>
</evidence>
<feature type="compositionally biased region" description="Acidic residues" evidence="1">
    <location>
        <begin position="921"/>
        <end position="931"/>
    </location>
</feature>
<dbReference type="EMBL" id="BKCJ010000584">
    <property type="protein sequence ID" value="GEU34507.1"/>
    <property type="molecule type" value="Genomic_DNA"/>
</dbReference>
<dbReference type="PANTHER" id="PTHR11439:SF509">
    <property type="entry name" value="RNA-DIRECTED DNA POLYMERASE"/>
    <property type="match status" value="1"/>
</dbReference>
<sequence>MYDEYLEHPRVERLVSPAQAVQAPVNSAGTPSSTTIDQDAPSLSISPSSSAFQSHQGVAAESTFMEDNPVSPVDNTPFINVFAPEPSSDASSGEVSSTKSTYVSQTYHHLSKWRKDHPLNNVIGNPSRSVSTRKQLATDALRCLYNSMLSKVKPKNFKSVITKDCWFQAMQDEIREFDRFQVWELVPQPDRHDYRSQGYRQEEGIDFEKSFAPVARTEAIRIFITNAASKNMTIYQMDVKTAFLNGELKEEVYVSQPEGFVDPDHPTHVYRLKKALYGLKQAPRAWYDTLSQFLLDNKFSKGPVDPTLFTRKTGKHILLVQIYVGDIIFASTDPKACDIFSNEMISKFQMYMMGQMSFFLGLQVSQSSEGFFINQSRFALEILKKFGMDSCDPVDTPMVDRLKLDEDPLGIPVDQTRFHSMVGSLMYPTASRPDLVFAVCMCDMYQASPTKKHLEALKQVFWYLRGTINWGLWYPKDTAMALTAYADADHAGCQDTRRKQVEKGVVELYFVTMDYQLADIFTKALPRERFEFLLLRLGMKITMAIVNVTAPADQAPTMAPPIRTDDQILPHIRWILWGIVNRAHFDYAERIWEEFTQFIHTFIKDKRNLAQHIQMKKKATLIVTPSIQFTKVIIYYLQGKHKFHPRPYSPLHFPNEEPVLGYLKFNAKGTKREVFGMPIPGSLITADIQGASYYQEYLAKVAKQQRYMAGEIGSDPDSPAPKPTKTAKKSKPTATKADPRPPVSKPASSKQPEPKPAPAKTQGKKRKLVTDISDKPSSARKSKPSLVTKRQKPTSSLRLVDESVAKDIPEKEPRADDEEADVQRALEESLKSIYDVPRGPLPLVVIREPESKKHQPLLEVPRKGKEKVTEEQVARDLLTLQTPKKKSPADRCIFQRRTSTHTGSSGHDESSSLYAELGLTDSEDESDEDVPGTDAGIQGQAGPDPGDAVASQPLPSPVVYAGSDLEHMDLDVADVLTQPPPDDKPSEADNDKATAEIEAKSMLLKATAMETTTTTTIHPPPSQQQQSTTDSMMMKHIGELEHIMENLIQDNKKLEQSSRKVMNRDHSEELAKDMAEARKKKKKRLDSPKMPPGSPPHQPPPPPSPAGPSRALGSPRAFGFSQVPPPPPSTNQEAQSSDDEDIENAYIPKVNLRKDWWKLLKEERLATPEHAWSIPSSDVPVPKNNWVSALASTYSPPPEDLLLVLTSDIAMFMDWHNVSKSLPLDGPPGQVTIQSVFFFNKDLEYLRYDSKEECKYDIAAMYVISHWWFQRQGFYIDRHTSKGDHRAVRTHMWILSVVRIEVFSMYGYDYMKKIVPRRTDLNEHVIAE</sequence>
<feature type="domain" description="Reverse transcriptase Ty1/copia-type" evidence="2">
    <location>
        <begin position="196"/>
        <end position="399"/>
    </location>
</feature>
<feature type="region of interest" description="Disordered" evidence="1">
    <location>
        <begin position="17"/>
        <end position="50"/>
    </location>
</feature>
<accession>A0A6L2JD64</accession>
<feature type="compositionally biased region" description="Basic and acidic residues" evidence="1">
    <location>
        <begin position="981"/>
        <end position="999"/>
    </location>
</feature>
<feature type="region of interest" description="Disordered" evidence="1">
    <location>
        <begin position="710"/>
        <end position="822"/>
    </location>
</feature>
<feature type="compositionally biased region" description="Basic and acidic residues" evidence="1">
    <location>
        <begin position="1036"/>
        <end position="1077"/>
    </location>
</feature>
<feature type="region of interest" description="Disordered" evidence="1">
    <location>
        <begin position="850"/>
        <end position="1143"/>
    </location>
</feature>
<dbReference type="InterPro" id="IPR013103">
    <property type="entry name" value="RVT_2"/>
</dbReference>
<dbReference type="Pfam" id="PF07727">
    <property type="entry name" value="RVT_2"/>
    <property type="match status" value="1"/>
</dbReference>
<evidence type="ECO:0000256" key="1">
    <source>
        <dbReference type="SAM" id="MobiDB-lite"/>
    </source>
</evidence>
<feature type="compositionally biased region" description="Low complexity" evidence="1">
    <location>
        <begin position="1007"/>
        <end position="1034"/>
    </location>
</feature>
<name>A0A6L2JD64_TANCI</name>
<gene>
    <name evidence="3" type="ORF">Tci_006485</name>
</gene>
<reference evidence="3" key="1">
    <citation type="journal article" date="2019" name="Sci. Rep.">
        <title>Draft genome of Tanacetum cinerariifolium, the natural source of mosquito coil.</title>
        <authorList>
            <person name="Yamashiro T."/>
            <person name="Shiraishi A."/>
            <person name="Satake H."/>
            <person name="Nakayama K."/>
        </authorList>
    </citation>
    <scope>NUCLEOTIDE SEQUENCE</scope>
</reference>
<comment type="caution">
    <text evidence="3">The sequence shown here is derived from an EMBL/GenBank/DDBJ whole genome shotgun (WGS) entry which is preliminary data.</text>
</comment>
<dbReference type="PANTHER" id="PTHR11439">
    <property type="entry name" value="GAG-POL-RELATED RETROTRANSPOSON"/>
    <property type="match status" value="1"/>
</dbReference>
<evidence type="ECO:0000313" key="3">
    <source>
        <dbReference type="EMBL" id="GEU34507.1"/>
    </source>
</evidence>
<dbReference type="InterPro" id="IPR043502">
    <property type="entry name" value="DNA/RNA_pol_sf"/>
</dbReference>
<feature type="compositionally biased region" description="Polar residues" evidence="1">
    <location>
        <begin position="896"/>
        <end position="905"/>
    </location>
</feature>
<feature type="compositionally biased region" description="Polar residues" evidence="1">
    <location>
        <begin position="24"/>
        <end position="37"/>
    </location>
</feature>
<protein>
    <submittedName>
        <fullName evidence="3">Retrovirus-related Pol polyprotein from transposon TNT 1-94</fullName>
    </submittedName>
</protein>
<organism evidence="3">
    <name type="scientific">Tanacetum cinerariifolium</name>
    <name type="common">Dalmatian daisy</name>
    <name type="synonym">Chrysanthemum cinerariifolium</name>
    <dbReference type="NCBI Taxonomy" id="118510"/>
    <lineage>
        <taxon>Eukaryota</taxon>
        <taxon>Viridiplantae</taxon>
        <taxon>Streptophyta</taxon>
        <taxon>Embryophyta</taxon>
        <taxon>Tracheophyta</taxon>
        <taxon>Spermatophyta</taxon>
        <taxon>Magnoliopsida</taxon>
        <taxon>eudicotyledons</taxon>
        <taxon>Gunneridae</taxon>
        <taxon>Pentapetalae</taxon>
        <taxon>asterids</taxon>
        <taxon>campanulids</taxon>
        <taxon>Asterales</taxon>
        <taxon>Asteraceae</taxon>
        <taxon>Asteroideae</taxon>
        <taxon>Anthemideae</taxon>
        <taxon>Anthemidinae</taxon>
        <taxon>Tanacetum</taxon>
    </lineage>
</organism>
<feature type="compositionally biased region" description="Pro residues" evidence="1">
    <location>
        <begin position="1089"/>
        <end position="1106"/>
    </location>
</feature>
<dbReference type="SUPFAM" id="SSF56672">
    <property type="entry name" value="DNA/RNA polymerases"/>
    <property type="match status" value="1"/>
</dbReference>
<proteinExistence type="predicted"/>
<feature type="compositionally biased region" description="Basic and acidic residues" evidence="1">
    <location>
        <begin position="860"/>
        <end position="874"/>
    </location>
</feature>